<dbReference type="InParanoid" id="A0A6G9IBP1"/>
<organism evidence="5 6">
    <name type="scientific">Zophobihabitans entericus</name>
    <dbReference type="NCBI Taxonomy" id="1635327"/>
    <lineage>
        <taxon>Bacteria</taxon>
        <taxon>Pseudomonadati</taxon>
        <taxon>Pseudomonadota</taxon>
        <taxon>Gammaproteobacteria</taxon>
        <taxon>Orbales</taxon>
        <taxon>Orbaceae</taxon>
        <taxon>Zophobihabitans</taxon>
    </lineage>
</organism>
<dbReference type="GO" id="GO:0016817">
    <property type="term" value="F:hydrolase activity, acting on acid anhydrides"/>
    <property type="evidence" value="ECO:0007669"/>
    <property type="project" value="InterPro"/>
</dbReference>
<accession>A0A6G9IBP1</accession>
<dbReference type="EMBL" id="CP050253">
    <property type="protein sequence ID" value="QIQ21000.1"/>
    <property type="molecule type" value="Genomic_DNA"/>
</dbReference>
<evidence type="ECO:0000313" key="5">
    <source>
        <dbReference type="EMBL" id="QIQ21000.1"/>
    </source>
</evidence>
<evidence type="ECO:0000259" key="4">
    <source>
        <dbReference type="Pfam" id="PF19263"/>
    </source>
</evidence>
<dbReference type="RefSeq" id="WP_166915347.1">
    <property type="nucleotide sequence ID" value="NZ_CP050253.1"/>
</dbReference>
<evidence type="ECO:0000256" key="1">
    <source>
        <dbReference type="SAM" id="Coils"/>
    </source>
</evidence>
<dbReference type="SUPFAM" id="SSF56747">
    <property type="entry name" value="Prim-pol domain"/>
    <property type="match status" value="1"/>
</dbReference>
<reference evidence="5 6" key="1">
    <citation type="submission" date="2020-03" db="EMBL/GenBank/DDBJ databases">
        <title>Complete genome sequence of Orbus sp. IPMB12 (BCRC 80908).</title>
        <authorList>
            <person name="Lo W.-S."/>
            <person name="Chang T.-H."/>
            <person name="Kuo C.-H."/>
        </authorList>
    </citation>
    <scope>NUCLEOTIDE SEQUENCE [LARGE SCALE GENOMIC DNA]</scope>
    <source>
        <strain evidence="5 6">IPMB12</strain>
    </source>
</reference>
<dbReference type="Proteomes" id="UP000501168">
    <property type="component" value="Chromosome"/>
</dbReference>
<proteinExistence type="predicted"/>
<dbReference type="InterPro" id="IPR045455">
    <property type="entry name" value="NrS-1_pol-like_helicase"/>
</dbReference>
<dbReference type="InterPro" id="IPR014819">
    <property type="entry name" value="PriCT_2"/>
</dbReference>
<dbReference type="Pfam" id="PF09250">
    <property type="entry name" value="Prim-Pol"/>
    <property type="match status" value="1"/>
</dbReference>
<name>A0A6G9IBP1_9GAMM</name>
<keyword evidence="1" id="KW-0175">Coiled coil</keyword>
<dbReference type="SUPFAM" id="SSF52540">
    <property type="entry name" value="P-loop containing nucleoside triphosphate hydrolases"/>
    <property type="match status" value="1"/>
</dbReference>
<dbReference type="Pfam" id="PF08707">
    <property type="entry name" value="PriCT_2"/>
    <property type="match status" value="1"/>
</dbReference>
<dbReference type="InterPro" id="IPR027417">
    <property type="entry name" value="P-loop_NTPase"/>
</dbReference>
<feature type="domain" description="DNA primase/polymerase bifunctional N-terminal" evidence="3">
    <location>
        <begin position="8"/>
        <end position="183"/>
    </location>
</feature>
<dbReference type="Pfam" id="PF19263">
    <property type="entry name" value="DUF5906"/>
    <property type="match status" value="1"/>
</dbReference>
<feature type="coiled-coil region" evidence="1">
    <location>
        <begin position="213"/>
        <end position="240"/>
    </location>
</feature>
<evidence type="ECO:0000313" key="6">
    <source>
        <dbReference type="Proteomes" id="UP000501168"/>
    </source>
</evidence>
<feature type="domain" description="NrS-1 polymerase-like helicase" evidence="4">
    <location>
        <begin position="475"/>
        <end position="583"/>
    </location>
</feature>
<sequence length="763" mass="87283">MCDLTINWAIENNIPFIPLVEQTKHPLNRNWVSTLPIKKDNSAELIKDTVTTFIKNKYGIGLLSGHPINNSSVLVIVDVDIRSVDSQHQQECDDFLISIGLDPQEPNVLTGRGGGSRHYYLCIPTAFAIDKASFKLAQSSYLVEKDGQKKPAWIVELLGKGKFVVAPPSLHPDTGLAYKFVHQNIISEVHKFMYYLYQIRDDKHLKNSISTQEKQSSSALEETKENINRLREVLRFLSSDCDREQWRDIVWSICAHNWKAGKEIAQNWSKNAVTKYNQSAFDIVWESFDSEKDNCIGINTVYYLATEKSWIDDRVHEWLKDMNQKYFKVFVGGESKKMMIGRTLSEHGVSFISIPDFHNSLSNRTINLGGKVIKISKAWLEHPKSRGYESIEFRPEWGLENRNNIYNSYIGWGITPTNYNSNDEFTSVYNKLVPVLKFLKCIICSNNDEHFYYLLGWLHSCVTILDRPLGIALVLRGGKGIGKSFLGKILVKIFGVHGFHATNSELLVGRFNGHLKNCLLYFADEGLFVGDKKAEQALKGLITEDKLLFESKGITPEMAENRIRVVIATNSLHAISASYDERRFFVLDVSDRKAQDHKYFKSLSDYLYNNNGINDLLSFLQSDRLLKILQQKEFHILNIPKSRALSEQKIHSLSEVHRYIYECLSSSGILYMDGLNQMNKGWLGDIGVNILFNAYLSMLNNVRFSSIASPSSFGREFLKIGIAKKIRSSSSGRPWIYRLLPLIEARQMFAENILKEPDFQWES</sequence>
<dbReference type="InterPro" id="IPR015330">
    <property type="entry name" value="DNA_primase/pol_bifunc_N"/>
</dbReference>
<gene>
    <name evidence="5" type="ORF">IPMB12_04480</name>
</gene>
<protein>
    <submittedName>
        <fullName evidence="5">Bifunctional DNA primase/polymerase</fullName>
    </submittedName>
</protein>
<dbReference type="Gene3D" id="3.40.50.300">
    <property type="entry name" value="P-loop containing nucleotide triphosphate hydrolases"/>
    <property type="match status" value="1"/>
</dbReference>
<keyword evidence="6" id="KW-1185">Reference proteome</keyword>
<dbReference type="AlphaFoldDB" id="A0A6G9IBP1"/>
<dbReference type="KEGG" id="orb:IPMB12_04480"/>
<evidence type="ECO:0000259" key="3">
    <source>
        <dbReference type="Pfam" id="PF09250"/>
    </source>
</evidence>
<evidence type="ECO:0000259" key="2">
    <source>
        <dbReference type="Pfam" id="PF08707"/>
    </source>
</evidence>
<feature type="domain" description="Primase C-terminal 2" evidence="2">
    <location>
        <begin position="231"/>
        <end position="305"/>
    </location>
</feature>